<comment type="caution">
    <text evidence="4">The sequence shown here is derived from an EMBL/GenBank/DDBJ whole genome shotgun (WGS) entry which is preliminary data.</text>
</comment>
<dbReference type="Pfam" id="PF21104">
    <property type="entry name" value="Glyco_hydro_78_N"/>
    <property type="match status" value="1"/>
</dbReference>
<keyword evidence="5" id="KW-1185">Reference proteome</keyword>
<feature type="domain" description="Alpha-L-rhamnosidase six-hairpin glycosidase" evidence="2">
    <location>
        <begin position="204"/>
        <end position="396"/>
    </location>
</feature>
<evidence type="ECO:0000256" key="1">
    <source>
        <dbReference type="SAM" id="SignalP"/>
    </source>
</evidence>
<dbReference type="InterPro" id="IPR012341">
    <property type="entry name" value="6hp_glycosidase-like_sf"/>
</dbReference>
<feature type="signal peptide" evidence="1">
    <location>
        <begin position="1"/>
        <end position="23"/>
    </location>
</feature>
<dbReference type="SUPFAM" id="SSF48208">
    <property type="entry name" value="Six-hairpin glycosidases"/>
    <property type="match status" value="1"/>
</dbReference>
<evidence type="ECO:0000259" key="2">
    <source>
        <dbReference type="Pfam" id="PF17389"/>
    </source>
</evidence>
<dbReference type="InterPro" id="IPR035396">
    <property type="entry name" value="Bac_rhamnosid6H"/>
</dbReference>
<evidence type="ECO:0000313" key="4">
    <source>
        <dbReference type="EMBL" id="MBK0382895.1"/>
    </source>
</evidence>
<feature type="domain" description="Glycosyl hydrolase family 78 alpha-rhamnosidase N-terminal" evidence="3">
    <location>
        <begin position="94"/>
        <end position="184"/>
    </location>
</feature>
<accession>A0ABS1BJ32</accession>
<dbReference type="PANTHER" id="PTHR34987">
    <property type="entry name" value="C, PUTATIVE (AFU_ORTHOLOGUE AFUA_3G02880)-RELATED"/>
    <property type="match status" value="1"/>
</dbReference>
<organism evidence="4 5">
    <name type="scientific">Pedobacter segetis</name>
    <dbReference type="NCBI Taxonomy" id="2793069"/>
    <lineage>
        <taxon>Bacteria</taxon>
        <taxon>Pseudomonadati</taxon>
        <taxon>Bacteroidota</taxon>
        <taxon>Sphingobacteriia</taxon>
        <taxon>Sphingobacteriales</taxon>
        <taxon>Sphingobacteriaceae</taxon>
        <taxon>Pedobacter</taxon>
    </lineage>
</organism>
<evidence type="ECO:0000313" key="5">
    <source>
        <dbReference type="Proteomes" id="UP000660024"/>
    </source>
</evidence>
<dbReference type="Proteomes" id="UP000660024">
    <property type="component" value="Unassembled WGS sequence"/>
</dbReference>
<evidence type="ECO:0000259" key="3">
    <source>
        <dbReference type="Pfam" id="PF21104"/>
    </source>
</evidence>
<dbReference type="InterPro" id="IPR049164">
    <property type="entry name" value="Glyco_hydro_78_N"/>
</dbReference>
<sequence>MNLKNQLLLNIGLLLASSSSLLAQSVLPPVFGPAKNYLTEKDNRVKVYLTPQRIVWTSDSTGKYVSNAKRLLQAGNGQAELINTNLVELRNDGDHKASILLDFGKELHGGLQLVTGLMKKHGPVKIRVRFGESVSEAMADIDTIKGATNDHAIRDFTLEVPWLGELEIGNTGFRFVRIDLVDDNAELLLKEARAMFIFRDVPYLGSFKSSDERLNKIWLTGAYTVQLNMQQYLWDGPKRDRLVWVGDMHPEVMTINNVFGYNEVVPKSLDLIKSVTPLPAWMNGISSYSMWWVRIQRELYQYQGNLTYLKKQRDYLVPLLDLLVSKIKDGNENLDGMRFLDWPTFANKPAVHAGLQAMMVMTLTDGAQLCRVLGETKTAEKCEATIKEMKKHIPDAVNNKQAASLMALAGLMPAKKADDIISLGQTKGFSTFYGYYMLEAKAKAGNYEGAINNIRDYWGGMLDMGATTFWEDFDLSWMKNAGRIDELLPAGKIDIHATYGAYSYKKLRHSLSHGWASGPTSWLTENVLGVKVMEPGCRVLKIVPHLGDLRFVEGTFPTPYGVVKIKHTKLANGKIESKIEAPKEIKIIKG</sequence>
<dbReference type="PANTHER" id="PTHR34987:SF6">
    <property type="entry name" value="ALPHA-L-RHAMNOSIDASE SIX-HAIRPIN GLYCOSIDASE DOMAIN-CONTAINING PROTEIN"/>
    <property type="match status" value="1"/>
</dbReference>
<protein>
    <submittedName>
        <fullName evidence="4">Alpha-L-rhamnosidase</fullName>
    </submittedName>
</protein>
<dbReference type="InterPro" id="IPR008928">
    <property type="entry name" value="6-hairpin_glycosidase_sf"/>
</dbReference>
<dbReference type="EMBL" id="JAEHFY010000009">
    <property type="protein sequence ID" value="MBK0382895.1"/>
    <property type="molecule type" value="Genomic_DNA"/>
</dbReference>
<keyword evidence="1" id="KW-0732">Signal</keyword>
<dbReference type="Pfam" id="PF17389">
    <property type="entry name" value="Bac_rhamnosid6H"/>
    <property type="match status" value="1"/>
</dbReference>
<dbReference type="Gene3D" id="2.60.420.10">
    <property type="entry name" value="Maltose phosphorylase, domain 3"/>
    <property type="match status" value="1"/>
</dbReference>
<proteinExistence type="predicted"/>
<reference evidence="4 5" key="1">
    <citation type="submission" date="2020-12" db="EMBL/GenBank/DDBJ databases">
        <title>Bacterial novel species Pedobacter sp. SD-b isolated from soil.</title>
        <authorList>
            <person name="Jung H.-Y."/>
        </authorList>
    </citation>
    <scope>NUCLEOTIDE SEQUENCE [LARGE SCALE GENOMIC DNA]</scope>
    <source>
        <strain evidence="4 5">SD-b</strain>
    </source>
</reference>
<feature type="chain" id="PRO_5046384580" evidence="1">
    <location>
        <begin position="24"/>
        <end position="590"/>
    </location>
</feature>
<gene>
    <name evidence="4" type="ORF">I5M32_07975</name>
</gene>
<dbReference type="Gene3D" id="1.50.10.10">
    <property type="match status" value="1"/>
</dbReference>
<name>A0ABS1BJ32_9SPHI</name>